<feature type="signal peptide" evidence="1">
    <location>
        <begin position="1"/>
        <end position="38"/>
    </location>
</feature>
<dbReference type="InterPro" id="IPR014044">
    <property type="entry name" value="CAP_dom"/>
</dbReference>
<dbReference type="EMBL" id="JALGRD010000006">
    <property type="protein sequence ID" value="MCJ0974033.1"/>
    <property type="molecule type" value="Genomic_DNA"/>
</dbReference>
<keyword evidence="4" id="KW-1185">Reference proteome</keyword>
<dbReference type="Gene3D" id="3.40.33.10">
    <property type="entry name" value="CAP"/>
    <property type="match status" value="1"/>
</dbReference>
<dbReference type="SUPFAM" id="SSF55797">
    <property type="entry name" value="PR-1-like"/>
    <property type="match status" value="1"/>
</dbReference>
<dbReference type="PANTHER" id="PTHR31157">
    <property type="entry name" value="SCP DOMAIN-CONTAINING PROTEIN"/>
    <property type="match status" value="1"/>
</dbReference>
<feature type="domain" description="SCP" evidence="2">
    <location>
        <begin position="168"/>
        <end position="294"/>
    </location>
</feature>
<sequence>MTIATAIQQRGSGRAARAIGISFGLAFAIAASAAPASAAEPEGLVSLINAFRGQAQACGEQEGDAVAPLAPNAALDLEPATSGAQLQQRLQASGYRPAKLQAISISGPTSTQAAMSALRQRYCEPLRSQDYAEIGVARQGNTWQILLAKPLLPPDLGDWREVGRSILQHVNAARGEPRQCGDQAFEAASALDWSDTLAEAALAHSQDMARRDYFSHRAPNGEQAGDRARQAGYRWSRVGENIAAGQGSAEQVVAGWLASPGHCANIMNAAFTEMGAAYATNEDSAAGSYWTQVFGTPR</sequence>
<dbReference type="InterPro" id="IPR035940">
    <property type="entry name" value="CAP_sf"/>
</dbReference>
<evidence type="ECO:0000259" key="2">
    <source>
        <dbReference type="Pfam" id="PF00188"/>
    </source>
</evidence>
<dbReference type="Proteomes" id="UP001139682">
    <property type="component" value="Unassembled WGS sequence"/>
</dbReference>
<comment type="caution">
    <text evidence="3">The sequence shown here is derived from an EMBL/GenBank/DDBJ whole genome shotgun (WGS) entry which is preliminary data.</text>
</comment>
<dbReference type="AlphaFoldDB" id="A0A9X1WA05"/>
<feature type="chain" id="PRO_5040807708" evidence="1">
    <location>
        <begin position="39"/>
        <end position="298"/>
    </location>
</feature>
<accession>A0A9X1WA05</accession>
<dbReference type="PANTHER" id="PTHR31157:SF1">
    <property type="entry name" value="SCP DOMAIN-CONTAINING PROTEIN"/>
    <property type="match status" value="1"/>
</dbReference>
<proteinExistence type="predicted"/>
<reference evidence="3" key="1">
    <citation type="submission" date="2022-03" db="EMBL/GenBank/DDBJ databases">
        <title>Pseudomonas marianensis sp. nov., a marine bacterium isolated from deep-sea sediments of the Mariana Trench.</title>
        <authorList>
            <person name="Wei Y."/>
        </authorList>
    </citation>
    <scope>NUCLEOTIDE SEQUENCE</scope>
    <source>
        <strain evidence="3">PS1</strain>
    </source>
</reference>
<dbReference type="Pfam" id="PF00188">
    <property type="entry name" value="CAP"/>
    <property type="match status" value="1"/>
</dbReference>
<keyword evidence="1" id="KW-0732">Signal</keyword>
<dbReference type="CDD" id="cd05379">
    <property type="entry name" value="CAP_bacterial"/>
    <property type="match status" value="1"/>
</dbReference>
<evidence type="ECO:0000313" key="4">
    <source>
        <dbReference type="Proteomes" id="UP001139682"/>
    </source>
</evidence>
<gene>
    <name evidence="3" type="ORF">MST27_11700</name>
</gene>
<name>A0A9X1WA05_9GAMM</name>
<protein>
    <submittedName>
        <fullName evidence="3">CAP domain-containing protein</fullName>
    </submittedName>
</protein>
<evidence type="ECO:0000313" key="3">
    <source>
        <dbReference type="EMBL" id="MCJ0974033.1"/>
    </source>
</evidence>
<evidence type="ECO:0000256" key="1">
    <source>
        <dbReference type="SAM" id="SignalP"/>
    </source>
</evidence>
<organism evidence="3 4">
    <name type="scientific">Stutzerimonas marianensis</name>
    <dbReference type="NCBI Taxonomy" id="2929513"/>
    <lineage>
        <taxon>Bacteria</taxon>
        <taxon>Pseudomonadati</taxon>
        <taxon>Pseudomonadota</taxon>
        <taxon>Gammaproteobacteria</taxon>
        <taxon>Pseudomonadales</taxon>
        <taxon>Pseudomonadaceae</taxon>
        <taxon>Stutzerimonas</taxon>
    </lineage>
</organism>
<dbReference type="RefSeq" id="WP_243606118.1">
    <property type="nucleotide sequence ID" value="NZ_JALGRD010000006.1"/>
</dbReference>